<dbReference type="SMART" id="SM00710">
    <property type="entry name" value="PbH1"/>
    <property type="match status" value="6"/>
</dbReference>
<gene>
    <name evidence="4" type="ORF">RIMI_LOCUS1423278</name>
</gene>
<feature type="domain" description="CEMIP beta-helix" evidence="3">
    <location>
        <begin position="242"/>
        <end position="429"/>
    </location>
</feature>
<reference evidence="4" key="1">
    <citation type="submission" date="2023-07" db="EMBL/GenBank/DDBJ databases">
        <authorList>
            <person name="Stuckert A."/>
        </authorList>
    </citation>
    <scope>NUCLEOTIDE SEQUENCE</scope>
</reference>
<dbReference type="InterPro" id="IPR055401">
    <property type="entry name" value="CEMIP_beta-hel_dom"/>
</dbReference>
<dbReference type="InterPro" id="IPR012334">
    <property type="entry name" value="Pectin_lyas_fold"/>
</dbReference>
<dbReference type="SUPFAM" id="SSF51126">
    <property type="entry name" value="Pectin lyase-like"/>
    <property type="match status" value="1"/>
</dbReference>
<dbReference type="InterPro" id="IPR011050">
    <property type="entry name" value="Pectin_lyase_fold/virulence"/>
</dbReference>
<protein>
    <recommendedName>
        <fullName evidence="3">CEMIP beta-helix domain-containing protein</fullName>
    </recommendedName>
</protein>
<feature type="region of interest" description="Disordered" evidence="2">
    <location>
        <begin position="1"/>
        <end position="20"/>
    </location>
</feature>
<dbReference type="Pfam" id="PF24606">
    <property type="entry name" value="CEMIP_beta-hel"/>
    <property type="match status" value="1"/>
</dbReference>
<dbReference type="PANTHER" id="PTHR46769">
    <property type="entry name" value="POLYCYSTIC KIDNEY AND HEPATIC DISEASE 1 (AUTOSOMAL RECESSIVE)-LIKE 1"/>
    <property type="match status" value="1"/>
</dbReference>
<proteinExistence type="predicted"/>
<accession>A0ABN9KUF9</accession>
<dbReference type="PANTHER" id="PTHR46769:SF3">
    <property type="entry name" value="FIBROCYSTIN-L"/>
    <property type="match status" value="1"/>
</dbReference>
<keyword evidence="5" id="KW-1185">Reference proteome</keyword>
<dbReference type="InterPro" id="IPR052387">
    <property type="entry name" value="Fibrocystin"/>
</dbReference>
<keyword evidence="1" id="KW-0732">Signal</keyword>
<dbReference type="EMBL" id="CAUEEQ010001847">
    <property type="protein sequence ID" value="CAJ0921020.1"/>
    <property type="molecule type" value="Genomic_DNA"/>
</dbReference>
<evidence type="ECO:0000256" key="2">
    <source>
        <dbReference type="SAM" id="MobiDB-lite"/>
    </source>
</evidence>
<name>A0ABN9KUF9_9NEOB</name>
<comment type="caution">
    <text evidence="4">The sequence shown here is derived from an EMBL/GenBank/DDBJ whole genome shotgun (WGS) entry which is preliminary data.</text>
</comment>
<sequence>MEMQGRSATARGGKREKPLRREVAPVSNTLGLRLGLLHYLVGYLDLHKVDLPTEIHPSFRFFHQVIMEEELVQRKKSLEDGSGRFRLYRMLALRFITSIPVPVTWTRLAQTAESGSSTLILLQNVTWKAGDEIVIASTSHRHSQSENEKRTIEFVSADGKNVTLTEPLLYKHLGISVTLPDSTVFEARAEVGLLTRNIVVRGSTNVEWSDNIAACPDGFDTGEFATQTCFQGRFGEEIGSDQFGGCIMFHAPQPGKLLSIGRIEYVEVFHAGQAFRLGRYPIHWHLMGDVQYKSYVRGCGIHQTYNRAVTIHNTHHLLVENNVIYDIMGGAFFIEDGIEHGNILQYNLAVFVRQSTSLLNDDVTPAAFWVTNPNNTIRHNAAAGGTHFGFWYRMHTNPDGPSYDPNICQQRVPLGEFYNNTVHSQGWFGIWIFENYFPMVGGSCSSSTPSPAIFRSLTTWNCQKGAEWVNGGALQFHNFSMINNEDSGIETKRVLSTYVGGWGEVRGAVLKNAVIVGHLDELGLGDSYCTARGITLPFDEGLTVSSVKFMNFDRPNCAAIAVTTVIGLCSDRCGGWSAKFDGIQYFNSPNKAGFRWEHEVVLIDTDGTLTGKIGGKVVPGSRLLDPSQCSQSSEWSAGFPGHVCNSSISFHRLAFNNPSPSSLLGKDVIISNSFGSSVVPFLLKRLTHQPGWMALLPNANSFNWYFSNVDFITNISYTSTFYGFKSEDYVLISHNLTHKPDMFQIIDVRNGSTRALSWSNNTNGDWYFNNDTTTLTYLVSGKRKLRRRAAAGTLDTTMSNTNVNLVVYQCYYKDCIPPPPPTQAPVSPTVKE</sequence>
<dbReference type="Proteomes" id="UP001176940">
    <property type="component" value="Unassembled WGS sequence"/>
</dbReference>
<evidence type="ECO:0000313" key="5">
    <source>
        <dbReference type="Proteomes" id="UP001176940"/>
    </source>
</evidence>
<evidence type="ECO:0000313" key="4">
    <source>
        <dbReference type="EMBL" id="CAJ0921020.1"/>
    </source>
</evidence>
<organism evidence="4 5">
    <name type="scientific">Ranitomeya imitator</name>
    <name type="common">mimic poison frog</name>
    <dbReference type="NCBI Taxonomy" id="111125"/>
    <lineage>
        <taxon>Eukaryota</taxon>
        <taxon>Metazoa</taxon>
        <taxon>Chordata</taxon>
        <taxon>Craniata</taxon>
        <taxon>Vertebrata</taxon>
        <taxon>Euteleostomi</taxon>
        <taxon>Amphibia</taxon>
        <taxon>Batrachia</taxon>
        <taxon>Anura</taxon>
        <taxon>Neobatrachia</taxon>
        <taxon>Hyloidea</taxon>
        <taxon>Dendrobatidae</taxon>
        <taxon>Dendrobatinae</taxon>
        <taxon>Ranitomeya</taxon>
    </lineage>
</organism>
<dbReference type="Gene3D" id="2.160.20.10">
    <property type="entry name" value="Single-stranded right-handed beta-helix, Pectin lyase-like"/>
    <property type="match status" value="1"/>
</dbReference>
<dbReference type="InterPro" id="IPR006626">
    <property type="entry name" value="PbH1"/>
</dbReference>
<evidence type="ECO:0000259" key="3">
    <source>
        <dbReference type="Pfam" id="PF24606"/>
    </source>
</evidence>
<evidence type="ECO:0000256" key="1">
    <source>
        <dbReference type="ARBA" id="ARBA00022729"/>
    </source>
</evidence>